<gene>
    <name evidence="1" type="ORF">B879_03679</name>
</gene>
<comment type="caution">
    <text evidence="1">The sequence shown here is derived from an EMBL/GenBank/DDBJ whole genome shotgun (WGS) entry which is preliminary data.</text>
</comment>
<sequence>MEIPLKWSYVIRKPKAVGNKFYFLCESRDRELKEYYFLVIDPNSKETLEIDLENVIKGRILEFEVLEDRILFLIISQYRIVAQILETTTNKIYTVDDIYQRGMVLQEVFHDELSREFHLLFSFRKRDNSKSFFWSILNNEGVILNNILLEHTHENLENIEILLTGDGALPFVAGTIGETKKIAYKGYYAGYLSQGINPFKSIIEISELKGFFSFEKDGGEKSLKKWQKSGRQSLNGVLSSRGLIQNEFGYLLHSDYFRAVGNSFYLKDGLYDYNYYQLNPMKDLTIGRRVIVDNFTDGFGQSPSIVEGYFNELGQPILIEGDPRIYFSFISSHFLQLDFDGNVLWDYAIPLPKKSTFIPLSYGQILTGKKDHFLYTFDDKLFYSLISMGEIEMMNMEILLPDPQKPGKVLKSEYYDLELKSLNNGSFLLTGRQRLRFVDENDMAQDQDILFFQELNVNEF</sequence>
<evidence type="ECO:0000313" key="2">
    <source>
        <dbReference type="Proteomes" id="UP000004478"/>
    </source>
</evidence>
<dbReference type="Proteomes" id="UP000004478">
    <property type="component" value="Unassembled WGS sequence"/>
</dbReference>
<protein>
    <submittedName>
        <fullName evidence="1">Uncharacterized protein</fullName>
    </submittedName>
</protein>
<proteinExistence type="predicted"/>
<accession>K1LBI6</accession>
<name>K1LBI6_CECL9</name>
<dbReference type="AlphaFoldDB" id="K1LBI6"/>
<reference evidence="1 2" key="1">
    <citation type="journal article" date="2012" name="J. Bacteriol.">
        <title>Draft Genome Sequence of Cecembia lonarensis Strain LW9T, Isolated from Lonar Lake, a Haloalkaline Lake in India.</title>
        <authorList>
            <person name="Shivaji S."/>
            <person name="Ara S."/>
            <person name="Singh A."/>
            <person name="Pinnaka A.K."/>
        </authorList>
    </citation>
    <scope>NUCLEOTIDE SEQUENCE [LARGE SCALE GENOMIC DNA]</scope>
    <source>
        <strain evidence="1 2">LW9</strain>
    </source>
</reference>
<keyword evidence="2" id="KW-1185">Reference proteome</keyword>
<dbReference type="EMBL" id="AMGM01000098">
    <property type="protein sequence ID" value="EKB47708.1"/>
    <property type="molecule type" value="Genomic_DNA"/>
</dbReference>
<evidence type="ECO:0000313" key="1">
    <source>
        <dbReference type="EMBL" id="EKB47708.1"/>
    </source>
</evidence>
<organism evidence="1 2">
    <name type="scientific">Cecembia lonarensis (strain CCUG 58316 / KCTC 22772 / LW9)</name>
    <dbReference type="NCBI Taxonomy" id="1225176"/>
    <lineage>
        <taxon>Bacteria</taxon>
        <taxon>Pseudomonadati</taxon>
        <taxon>Bacteroidota</taxon>
        <taxon>Cytophagia</taxon>
        <taxon>Cytophagales</taxon>
        <taxon>Cyclobacteriaceae</taxon>
        <taxon>Cecembia</taxon>
    </lineage>
</organism>